<evidence type="ECO:0000256" key="2">
    <source>
        <dbReference type="ARBA" id="ARBA00006682"/>
    </source>
</evidence>
<feature type="compositionally biased region" description="Low complexity" evidence="7">
    <location>
        <begin position="1003"/>
        <end position="1018"/>
    </location>
</feature>
<dbReference type="EMBL" id="JANAVB010044218">
    <property type="protein sequence ID" value="KAJ6791882.1"/>
    <property type="molecule type" value="Genomic_DNA"/>
</dbReference>
<dbReference type="Pfam" id="PF24474">
    <property type="entry name" value="DUF7579"/>
    <property type="match status" value="1"/>
</dbReference>
<protein>
    <recommendedName>
        <fullName evidence="14">Transmembrane protein 131-like N-terminal domain-containing protein</fullName>
    </recommendedName>
</protein>
<feature type="compositionally biased region" description="Polar residues" evidence="7">
    <location>
        <begin position="881"/>
        <end position="892"/>
    </location>
</feature>
<evidence type="ECO:0000259" key="10">
    <source>
        <dbReference type="Pfam" id="PF24474"/>
    </source>
</evidence>
<comment type="subcellular location">
    <subcellularLocation>
        <location evidence="1">Membrane</location>
        <topology evidence="1">Single-pass type I membrane protein</topology>
    </subcellularLocation>
</comment>
<keyword evidence="4" id="KW-0732">Signal</keyword>
<keyword evidence="13" id="KW-1185">Reference proteome</keyword>
<evidence type="ECO:0000259" key="11">
    <source>
        <dbReference type="Pfam" id="PF24501"/>
    </source>
</evidence>
<dbReference type="Pfam" id="PF12371">
    <property type="entry name" value="TMEM131_like_N"/>
    <property type="match status" value="1"/>
</dbReference>
<dbReference type="Proteomes" id="UP001140949">
    <property type="component" value="Unassembled WGS sequence"/>
</dbReference>
<evidence type="ECO:0000256" key="3">
    <source>
        <dbReference type="ARBA" id="ARBA00022692"/>
    </source>
</evidence>
<feature type="transmembrane region" description="Helical" evidence="8">
    <location>
        <begin position="844"/>
        <end position="867"/>
    </location>
</feature>
<feature type="region of interest" description="Disordered" evidence="7">
    <location>
        <begin position="881"/>
        <end position="915"/>
    </location>
</feature>
<feature type="compositionally biased region" description="Basic residues" evidence="7">
    <location>
        <begin position="981"/>
        <end position="990"/>
    </location>
</feature>
<feature type="transmembrane region" description="Helical" evidence="8">
    <location>
        <begin position="802"/>
        <end position="823"/>
    </location>
</feature>
<reference evidence="12" key="1">
    <citation type="journal article" date="2023" name="GigaByte">
        <title>Genome assembly of the bearded iris, Iris pallida Lam.</title>
        <authorList>
            <person name="Bruccoleri R.E."/>
            <person name="Oakeley E.J."/>
            <person name="Faust A.M.E."/>
            <person name="Altorfer M."/>
            <person name="Dessus-Babus S."/>
            <person name="Burckhardt D."/>
            <person name="Oertli M."/>
            <person name="Naumann U."/>
            <person name="Petersen F."/>
            <person name="Wong J."/>
        </authorList>
    </citation>
    <scope>NUCLEOTIDE SEQUENCE</scope>
    <source>
        <strain evidence="12">GSM-AAB239-AS_SAM_17_03QT</strain>
    </source>
</reference>
<dbReference type="InterPro" id="IPR055437">
    <property type="entry name" value="TMEM131L_Ig_5"/>
</dbReference>
<dbReference type="PANTHER" id="PTHR22050:SF0">
    <property type="entry name" value="TRANSMEMBRANE PROTEIN 131 HOMOLOG"/>
    <property type="match status" value="1"/>
</dbReference>
<dbReference type="InterPro" id="IPR039877">
    <property type="entry name" value="TMEM131-like"/>
</dbReference>
<evidence type="ECO:0000256" key="6">
    <source>
        <dbReference type="ARBA" id="ARBA00023136"/>
    </source>
</evidence>
<feature type="domain" description="Transmembrane protein 131-like N-terminal" evidence="9">
    <location>
        <begin position="138"/>
        <end position="221"/>
    </location>
</feature>
<evidence type="ECO:0000313" key="12">
    <source>
        <dbReference type="EMBL" id="KAJ6791882.1"/>
    </source>
</evidence>
<evidence type="ECO:0000256" key="5">
    <source>
        <dbReference type="ARBA" id="ARBA00022989"/>
    </source>
</evidence>
<feature type="domain" description="DUF7579" evidence="10">
    <location>
        <begin position="388"/>
        <end position="502"/>
    </location>
</feature>
<dbReference type="InterPro" id="IPR056001">
    <property type="entry name" value="DUF7579"/>
</dbReference>
<evidence type="ECO:0000259" key="9">
    <source>
        <dbReference type="Pfam" id="PF12371"/>
    </source>
</evidence>
<gene>
    <name evidence="12" type="ORF">M6B38_241780</name>
</gene>
<keyword evidence="5 8" id="KW-1133">Transmembrane helix</keyword>
<dbReference type="Pfam" id="PF24501">
    <property type="entry name" value="Ig_TMEM131L_5"/>
    <property type="match status" value="1"/>
</dbReference>
<feature type="transmembrane region" description="Helical" evidence="8">
    <location>
        <begin position="21"/>
        <end position="42"/>
    </location>
</feature>
<dbReference type="GO" id="GO:0016020">
    <property type="term" value="C:membrane"/>
    <property type="evidence" value="ECO:0007669"/>
    <property type="project" value="UniProtKB-SubCell"/>
</dbReference>
<evidence type="ECO:0008006" key="14">
    <source>
        <dbReference type="Google" id="ProtNLM"/>
    </source>
</evidence>
<proteinExistence type="inferred from homology"/>
<feature type="region of interest" description="Disordered" evidence="7">
    <location>
        <begin position="936"/>
        <end position="1024"/>
    </location>
</feature>
<comment type="similarity">
    <text evidence="2">Belongs to the TMEM131 family.</text>
</comment>
<evidence type="ECO:0000256" key="1">
    <source>
        <dbReference type="ARBA" id="ARBA00004479"/>
    </source>
</evidence>
<sequence length="1257" mass="138053">MEEDAHPSSETKGRNIGCHHLFVVMLSVVICVLTLSPCAAASDFPASCTENAFLFDGFQDFTSSSAVPETFSEFPELETSCPDSETLCFPSTLVNLEGIHDCSSNTGAYGSCERKPLLDPQNRNPDVFAAESEPPAYLEISPPLLDWGTSSLLSPALVYLRVVNTHNSSALHVFEPFSTDEQFYQYAFEELSLAPGEGSSIAFVFLPRLLGQISGQIVLQTNRGGFVVRCRGLGVESPYGVEPFGGFDVAPDGRLTWKLSLYNPFDDGLYVEEVSAQVSVYTETTSSYDDSTCSVEVSNKPSRQFGSFCKAGERGLSWMEDRPKRQWEVPPRSSETIVKVNLWPPIKGRVSGAICMKLCNSTRETSDTVIVPLGAEVDGRANYISLSGSVSVFLDYFVPWNGRGMVCSMSLWNGASDLLSVVHIAESSKAFEVKYTKGLLLYPGSITQAAWVNYNLPIGSEDSAATGISWESLSCKFSIVTNDSLSPQIMIPCQELIHACHRLEAFGGSEGLYIGVKSQEGQEKVTNARTGSLEGIIEESLPLKSKLKELLEADQLILRNWKSQGTVSESSVLKDHELLFPVVQIGTQISKWITVHNPSENPVVMQLLLNPGTIIDQCKYPGDSFNPLFVNISTIRTQDGFSLPESATVEAFVQPFGSALFGPVLFQPSKQCRWRGSVLIRNNLSGVEWLPIQAFGGSYSLLLLEGSKLVKQFDFNLSLLSTINLSSPDSLFSLGTISTSCGHRLYKEVYIQNAGELPLEVIKLEVSGSNCDLDGFMMHTCKGFSLEPGGSVRLLMSYKPDFSAAVVLRYLNLITVSGVLLIPMKASVPIDMINLCKKSLFWTVMWKVSALIFTVVSIVCLLLFILLHPIPSATEHYSIKSENTTATSSKIQKPSRIHRNARKSKSIKKDEKPEEGMLISGYSHSEICVQENIQKMENKDSVHPKKSAPQSPSDMMSVRVPDSSGTSEASEHGNLTVRVMKERRRRRKQRASGGGLASTFEVSSSQSGNSTPSSPMSPNVFTPNSSLSSFSGVLGQQNQQYKQDVSYPMEAIIQEPQKSSGKPVLLTSATFPTSGWRAPGASTSNFLASTSPIPPYARAPGSKLSREETMRREEDDVFGKDFTYNIWGNSFCDHFMGKPKEFSPKVFDASEGDSQSFFARDLQSLMMMSSAQSVSPGHKLPPYDVNYVNKFWGNNLCDHFMGKPKEFSPKVFDASEGDSQSFFARDPQSLMMMPSAQSVSPGHKLPPYDVDYINEMD</sequence>
<evidence type="ECO:0000256" key="4">
    <source>
        <dbReference type="ARBA" id="ARBA00022729"/>
    </source>
</evidence>
<name>A0AAX6DJ88_IRIPA</name>
<keyword evidence="3 8" id="KW-0812">Transmembrane</keyword>
<evidence type="ECO:0000313" key="13">
    <source>
        <dbReference type="Proteomes" id="UP001140949"/>
    </source>
</evidence>
<feature type="domain" description="TMEM131L fifth Ig-like" evidence="11">
    <location>
        <begin position="753"/>
        <end position="816"/>
    </location>
</feature>
<dbReference type="PANTHER" id="PTHR22050">
    <property type="entry name" value="RW1 PROTEIN HOMOLOG"/>
    <property type="match status" value="1"/>
</dbReference>
<keyword evidence="6 8" id="KW-0472">Membrane</keyword>
<organism evidence="12 13">
    <name type="scientific">Iris pallida</name>
    <name type="common">Sweet iris</name>
    <dbReference type="NCBI Taxonomy" id="29817"/>
    <lineage>
        <taxon>Eukaryota</taxon>
        <taxon>Viridiplantae</taxon>
        <taxon>Streptophyta</taxon>
        <taxon>Embryophyta</taxon>
        <taxon>Tracheophyta</taxon>
        <taxon>Spermatophyta</taxon>
        <taxon>Magnoliopsida</taxon>
        <taxon>Liliopsida</taxon>
        <taxon>Asparagales</taxon>
        <taxon>Iridaceae</taxon>
        <taxon>Iridoideae</taxon>
        <taxon>Irideae</taxon>
        <taxon>Iris</taxon>
    </lineage>
</organism>
<dbReference type="InterPro" id="IPR022113">
    <property type="entry name" value="TMEM131L_N"/>
</dbReference>
<accession>A0AAX6DJ88</accession>
<dbReference type="AlphaFoldDB" id="A0AAX6DJ88"/>
<comment type="caution">
    <text evidence="12">The sequence shown here is derived from an EMBL/GenBank/DDBJ whole genome shotgun (WGS) entry which is preliminary data.</text>
</comment>
<evidence type="ECO:0000256" key="7">
    <source>
        <dbReference type="SAM" id="MobiDB-lite"/>
    </source>
</evidence>
<feature type="compositionally biased region" description="Basic residues" evidence="7">
    <location>
        <begin position="893"/>
        <end position="906"/>
    </location>
</feature>
<reference evidence="12" key="2">
    <citation type="submission" date="2023-04" db="EMBL/GenBank/DDBJ databases">
        <authorList>
            <person name="Bruccoleri R.E."/>
            <person name="Oakeley E.J."/>
            <person name="Faust A.-M."/>
            <person name="Dessus-Babus S."/>
            <person name="Altorfer M."/>
            <person name="Burckhardt D."/>
            <person name="Oertli M."/>
            <person name="Naumann U."/>
            <person name="Petersen F."/>
            <person name="Wong J."/>
        </authorList>
    </citation>
    <scope>NUCLEOTIDE SEQUENCE</scope>
    <source>
        <strain evidence="12">GSM-AAB239-AS_SAM_17_03QT</strain>
        <tissue evidence="12">Leaf</tissue>
    </source>
</reference>
<evidence type="ECO:0000256" key="8">
    <source>
        <dbReference type="SAM" id="Phobius"/>
    </source>
</evidence>